<organism evidence="15 16">
    <name type="scientific">Channa argus</name>
    <name type="common">Northern snakehead</name>
    <name type="synonym">Ophicephalus argus</name>
    <dbReference type="NCBI Taxonomy" id="215402"/>
    <lineage>
        <taxon>Eukaryota</taxon>
        <taxon>Metazoa</taxon>
        <taxon>Chordata</taxon>
        <taxon>Craniata</taxon>
        <taxon>Vertebrata</taxon>
        <taxon>Euteleostomi</taxon>
        <taxon>Actinopterygii</taxon>
        <taxon>Neopterygii</taxon>
        <taxon>Teleostei</taxon>
        <taxon>Neoteleostei</taxon>
        <taxon>Acanthomorphata</taxon>
        <taxon>Anabantaria</taxon>
        <taxon>Anabantiformes</taxon>
        <taxon>Channoidei</taxon>
        <taxon>Channidae</taxon>
        <taxon>Channa</taxon>
    </lineage>
</organism>
<dbReference type="CDD" id="cd04280">
    <property type="entry name" value="ZnMc_astacin_like"/>
    <property type="match status" value="1"/>
</dbReference>
<comment type="caution">
    <text evidence="10">Lacks conserved residue(s) required for the propagation of feature annotation.</text>
</comment>
<name>A0A6G1PPE3_CHAAH</name>
<comment type="cofactor">
    <cofactor evidence="10 11">
        <name>Zn(2+)</name>
        <dbReference type="ChEBI" id="CHEBI:29105"/>
    </cofactor>
    <text evidence="10 11">Binds 1 zinc ion per subunit.</text>
</comment>
<dbReference type="SUPFAM" id="SSF55486">
    <property type="entry name" value="Metalloproteases ('zincins'), catalytic domain"/>
    <property type="match status" value="1"/>
</dbReference>
<evidence type="ECO:0000256" key="8">
    <source>
        <dbReference type="ARBA" id="ARBA00023157"/>
    </source>
</evidence>
<evidence type="ECO:0000259" key="14">
    <source>
        <dbReference type="PROSITE" id="PS51864"/>
    </source>
</evidence>
<sequence>MNAKGVILRAFDQFRLKSCIDFKPRDNEDFYISVKKLNGCFSYIGRVQSGGQILSIGQYCDSLATAEHEFLHALGFYHEQSRSDRDDYVTIQFQNIQAGYESNFAKVGSDLSTNQSIPYNYLSVMHYPSNAFSNGKEATIITKDPNFQNLIGQRLEMSPLDVQALNLRYNCNSTIAFKMYCGFSNGSMCQMNRCANGGSQWEMVTSVSAGPSSDHTSLPSGSNNYGDVASYFMYASTSSGQEGDSALLATKRMTPNRACNVQCLRFYYYHSGNESDELNIWIREFQDEQDVKGTLRLMGQITGPKTSYWQLQHVSLNATTPFQVEFEVRKGAGSSSGGFSIDDINLSEIECPHITLQIDDFENLSKSISSAIFKYSPRQYSSDGYAYRVALLMYQTSFGLYVQLLSGKYDDKLAWPCPQRQVTMQMLDQTPNIQQDMSKQWSFTTDPNLVNSNGIYYWDNPRKIGTQYVENNETIFAGFLLGTAPFATLQDMKSRDYLKGGSAVFVFSFQGRLTIRVFTVEFHYSAGPQPPPCHVLKQPLLAGPQPPPCHVLKQQQPLAGPQPPPCHVLKQPLLAGPQPPPCHVLKQQQPLAGPQPPPCHVLKQPLLAGPQPPPCHVLKQQQPLAGPQPPPCHVLKQQQPLAGMGKITHLP</sequence>
<dbReference type="InterPro" id="IPR002083">
    <property type="entry name" value="MATH/TRAF_dom"/>
</dbReference>
<reference evidence="16" key="2">
    <citation type="submission" date="2019-02" db="EMBL/GenBank/DDBJ databases">
        <title>Opniocepnalus argus Var Kimnra genome.</title>
        <authorList>
            <person name="Zhou C."/>
            <person name="Xiao S."/>
        </authorList>
    </citation>
    <scope>NUCLEOTIDE SEQUENCE [LARGE SCALE GENOMIC DNA]</scope>
</reference>
<evidence type="ECO:0000256" key="7">
    <source>
        <dbReference type="ARBA" id="ARBA00023145"/>
    </source>
</evidence>
<feature type="domain" description="MAM" evidence="13">
    <location>
        <begin position="179"/>
        <end position="353"/>
    </location>
</feature>
<evidence type="ECO:0000256" key="5">
    <source>
        <dbReference type="ARBA" id="ARBA00022833"/>
    </source>
</evidence>
<keyword evidence="6 10" id="KW-0482">Metalloprotease</keyword>
<evidence type="ECO:0000256" key="11">
    <source>
        <dbReference type="RuleBase" id="RU361183"/>
    </source>
</evidence>
<dbReference type="GO" id="GO:0008270">
    <property type="term" value="F:zinc ion binding"/>
    <property type="evidence" value="ECO:0007669"/>
    <property type="project" value="UniProtKB-UniRule"/>
</dbReference>
<dbReference type="Pfam" id="PF22486">
    <property type="entry name" value="MATH_2"/>
    <property type="match status" value="1"/>
</dbReference>
<keyword evidence="9" id="KW-0325">Glycoprotein</keyword>
<keyword evidence="2 10" id="KW-0479">Metal-binding</keyword>
<dbReference type="CDD" id="cd06263">
    <property type="entry name" value="MAM"/>
    <property type="match status" value="1"/>
</dbReference>
<keyword evidence="7" id="KW-0865">Zymogen</keyword>
<feature type="binding site" evidence="10">
    <location>
        <position position="72"/>
    </location>
    <ligand>
        <name>Zn(2+)</name>
        <dbReference type="ChEBI" id="CHEBI:29105"/>
        <note>catalytic</note>
    </ligand>
</feature>
<dbReference type="PANTHER" id="PTHR10127:SF903">
    <property type="entry name" value="MEPRIN A SUBUNIT"/>
    <property type="match status" value="1"/>
</dbReference>
<dbReference type="SUPFAM" id="SSF49899">
    <property type="entry name" value="Concanavalin A-like lectins/glucanases"/>
    <property type="match status" value="1"/>
</dbReference>
<feature type="binding site" evidence="10">
    <location>
        <position position="68"/>
    </location>
    <ligand>
        <name>Zn(2+)</name>
        <dbReference type="ChEBI" id="CHEBI:29105"/>
        <note>catalytic</note>
    </ligand>
</feature>
<dbReference type="Gene3D" id="2.60.120.200">
    <property type="match status" value="1"/>
</dbReference>
<feature type="active site" evidence="10">
    <location>
        <position position="69"/>
    </location>
</feature>
<dbReference type="InterPro" id="IPR000998">
    <property type="entry name" value="MAM_dom"/>
</dbReference>
<evidence type="ECO:0000259" key="13">
    <source>
        <dbReference type="PROSITE" id="PS50060"/>
    </source>
</evidence>
<dbReference type="GO" id="GO:0016020">
    <property type="term" value="C:membrane"/>
    <property type="evidence" value="ECO:0007669"/>
    <property type="project" value="InterPro"/>
</dbReference>
<feature type="region of interest" description="Disordered" evidence="12">
    <location>
        <begin position="547"/>
        <end position="572"/>
    </location>
</feature>
<keyword evidence="1 10" id="KW-0645">Protease</keyword>
<keyword evidence="8" id="KW-1015">Disulfide bond</keyword>
<dbReference type="GO" id="GO:0004222">
    <property type="term" value="F:metalloendopeptidase activity"/>
    <property type="evidence" value="ECO:0007669"/>
    <property type="project" value="UniProtKB-UniRule"/>
</dbReference>
<gene>
    <name evidence="15" type="ORF">EXN66_Car007821</name>
</gene>
<dbReference type="SUPFAM" id="SSF49599">
    <property type="entry name" value="TRAF domain-like"/>
    <property type="match status" value="1"/>
</dbReference>
<keyword evidence="4 10" id="KW-0378">Hydrolase</keyword>
<protein>
    <recommendedName>
        <fullName evidence="11">Metalloendopeptidase</fullName>
        <ecNumber evidence="11">3.4.24.-</ecNumber>
    </recommendedName>
</protein>
<evidence type="ECO:0000256" key="3">
    <source>
        <dbReference type="ARBA" id="ARBA00022729"/>
    </source>
</evidence>
<dbReference type="Pfam" id="PF00629">
    <property type="entry name" value="MAM"/>
    <property type="match status" value="1"/>
</dbReference>
<dbReference type="PANTHER" id="PTHR10127">
    <property type="entry name" value="DISCOIDIN, CUB, EGF, LAMININ , AND ZINC METALLOPROTEASE DOMAIN CONTAINING"/>
    <property type="match status" value="1"/>
</dbReference>
<keyword evidence="16" id="KW-1185">Reference proteome</keyword>
<feature type="region of interest" description="Disordered" evidence="12">
    <location>
        <begin position="579"/>
        <end position="598"/>
    </location>
</feature>
<evidence type="ECO:0000256" key="4">
    <source>
        <dbReference type="ARBA" id="ARBA00022801"/>
    </source>
</evidence>
<keyword evidence="5 10" id="KW-0862">Zinc</keyword>
<dbReference type="Gene3D" id="3.40.390.10">
    <property type="entry name" value="Collagenase (Catalytic Domain)"/>
    <property type="match status" value="1"/>
</dbReference>
<feature type="binding site" evidence="10">
    <location>
        <position position="78"/>
    </location>
    <ligand>
        <name>Zn(2+)</name>
        <dbReference type="ChEBI" id="CHEBI:29105"/>
        <note>catalytic</note>
    </ligand>
</feature>
<dbReference type="InterPro" id="IPR013320">
    <property type="entry name" value="ConA-like_dom_sf"/>
</dbReference>
<dbReference type="InterPro" id="IPR006026">
    <property type="entry name" value="Peptidase_Metallo"/>
</dbReference>
<evidence type="ECO:0000313" key="15">
    <source>
        <dbReference type="EMBL" id="KAF3692145.1"/>
    </source>
</evidence>
<dbReference type="AlphaFoldDB" id="A0A6G1PPE3"/>
<evidence type="ECO:0000313" key="16">
    <source>
        <dbReference type="Proteomes" id="UP000503349"/>
    </source>
</evidence>
<proteinExistence type="predicted"/>
<evidence type="ECO:0000256" key="10">
    <source>
        <dbReference type="PROSITE-ProRule" id="PRU01211"/>
    </source>
</evidence>
<dbReference type="FunFam" id="3.40.390.10:FF:000015">
    <property type="entry name" value="Meprin A subunit"/>
    <property type="match status" value="1"/>
</dbReference>
<evidence type="ECO:0000256" key="12">
    <source>
        <dbReference type="SAM" id="MobiDB-lite"/>
    </source>
</evidence>
<dbReference type="InterPro" id="IPR024079">
    <property type="entry name" value="MetalloPept_cat_dom_sf"/>
</dbReference>
<reference evidence="15 16" key="1">
    <citation type="submission" date="2019-02" db="EMBL/GenBank/DDBJ databases">
        <title>Opniocepnalus argus genome.</title>
        <authorList>
            <person name="Zhou C."/>
            <person name="Xiao S."/>
        </authorList>
    </citation>
    <scope>NUCLEOTIDE SEQUENCE [LARGE SCALE GENOMIC DNA]</scope>
    <source>
        <strain evidence="15">OARG1902GOOAL</strain>
        <tissue evidence="15">Muscle</tissue>
    </source>
</reference>
<dbReference type="SMART" id="SM00235">
    <property type="entry name" value="ZnMc"/>
    <property type="match status" value="1"/>
</dbReference>
<accession>A0A6G1PPE3</accession>
<evidence type="ECO:0000256" key="9">
    <source>
        <dbReference type="ARBA" id="ARBA00023180"/>
    </source>
</evidence>
<dbReference type="PROSITE" id="PS50060">
    <property type="entry name" value="MAM_2"/>
    <property type="match status" value="1"/>
</dbReference>
<dbReference type="GO" id="GO:0006508">
    <property type="term" value="P:proteolysis"/>
    <property type="evidence" value="ECO:0007669"/>
    <property type="project" value="UniProtKB-KW"/>
</dbReference>
<dbReference type="EC" id="3.4.24.-" evidence="11"/>
<dbReference type="SMART" id="SM00137">
    <property type="entry name" value="MAM"/>
    <property type="match status" value="1"/>
</dbReference>
<dbReference type="PRINTS" id="PR00480">
    <property type="entry name" value="ASTACIN"/>
</dbReference>
<evidence type="ECO:0000256" key="1">
    <source>
        <dbReference type="ARBA" id="ARBA00022670"/>
    </source>
</evidence>
<evidence type="ECO:0000256" key="2">
    <source>
        <dbReference type="ARBA" id="ARBA00022723"/>
    </source>
</evidence>
<dbReference type="EMBL" id="CM015718">
    <property type="protein sequence ID" value="KAF3692145.1"/>
    <property type="molecule type" value="Genomic_DNA"/>
</dbReference>
<dbReference type="PROSITE" id="PS51864">
    <property type="entry name" value="ASTACIN"/>
    <property type="match status" value="1"/>
</dbReference>
<dbReference type="Gene3D" id="2.60.210.10">
    <property type="entry name" value="Apoptosis, Tumor Necrosis Factor Receptor Associated Protein 2, Chain A"/>
    <property type="match status" value="1"/>
</dbReference>
<dbReference type="InterPro" id="IPR001506">
    <property type="entry name" value="Peptidase_M12A"/>
</dbReference>
<dbReference type="Proteomes" id="UP000503349">
    <property type="component" value="Chromosome 7"/>
</dbReference>
<feature type="domain" description="Peptidase M12A" evidence="14">
    <location>
        <begin position="1"/>
        <end position="172"/>
    </location>
</feature>
<dbReference type="InterPro" id="IPR034035">
    <property type="entry name" value="Astacin-like_dom"/>
</dbReference>
<evidence type="ECO:0000256" key="6">
    <source>
        <dbReference type="ARBA" id="ARBA00023049"/>
    </source>
</evidence>
<keyword evidence="3" id="KW-0732">Signal</keyword>
<dbReference type="InterPro" id="IPR008974">
    <property type="entry name" value="TRAF-like"/>
</dbReference>
<dbReference type="Pfam" id="PF01400">
    <property type="entry name" value="Astacin"/>
    <property type="match status" value="1"/>
</dbReference>